<evidence type="ECO:0000313" key="1">
    <source>
        <dbReference type="EMBL" id="QOW46698.1"/>
    </source>
</evidence>
<sequence length="140" mass="16787">MMSSFGVIVKEVVSNEYIRKFSSFIFNVTSDKILILSSGEIESFFMMEEGEFIKAGYDKCIYCTIIYLECDVFLQLNFNNSIPKEVDFFYIKNRINHWSKLNGNFFYIEDINTPWYEDVYIEISKFDIKKKYCWKIKKII</sequence>
<evidence type="ECO:0000313" key="2">
    <source>
        <dbReference type="Proteomes" id="UP000593966"/>
    </source>
</evidence>
<keyword evidence="2" id="KW-1185">Reference proteome</keyword>
<reference evidence="1 2" key="1">
    <citation type="submission" date="2020-02" db="EMBL/GenBank/DDBJ databases">
        <title>Tigecycline-resistant Acinetobacter species from pigs and migratory birds.</title>
        <authorList>
            <person name="Chen C."/>
            <person name="Sun J."/>
            <person name="Liao X.-P."/>
            <person name="Liu Y.-H."/>
        </authorList>
    </citation>
    <scope>NUCLEOTIDE SEQUENCE [LARGE SCALE GENOMIC DNA]</scope>
    <source>
        <strain evidence="1 2">YH12207_T</strain>
    </source>
</reference>
<dbReference type="RefSeq" id="WP_180046178.1">
    <property type="nucleotide sequence ID" value="NZ_CP048659.1"/>
</dbReference>
<dbReference type="EMBL" id="CP048659">
    <property type="protein sequence ID" value="QOW46698.1"/>
    <property type="molecule type" value="Genomic_DNA"/>
</dbReference>
<name>A0A7S6VXH2_9GAMM</name>
<dbReference type="Proteomes" id="UP000593966">
    <property type="component" value="Chromosome"/>
</dbReference>
<protein>
    <submittedName>
        <fullName evidence="1">Uncharacterized protein</fullName>
    </submittedName>
</protein>
<gene>
    <name evidence="1" type="ORF">G0028_12760</name>
</gene>
<proteinExistence type="predicted"/>
<accession>A0A7S6VXH2</accession>
<dbReference type="AlphaFoldDB" id="A0A7S6VXH2"/>
<organism evidence="1 2">
    <name type="scientific">Acinetobacter piscicola</name>
    <dbReference type="NCBI Taxonomy" id="2006115"/>
    <lineage>
        <taxon>Bacteria</taxon>
        <taxon>Pseudomonadati</taxon>
        <taxon>Pseudomonadota</taxon>
        <taxon>Gammaproteobacteria</taxon>
        <taxon>Moraxellales</taxon>
        <taxon>Moraxellaceae</taxon>
        <taxon>Acinetobacter</taxon>
    </lineage>
</organism>